<evidence type="ECO:0000313" key="2">
    <source>
        <dbReference type="Proteomes" id="UP000320722"/>
    </source>
</evidence>
<evidence type="ECO:0008006" key="3">
    <source>
        <dbReference type="Google" id="ProtNLM"/>
    </source>
</evidence>
<reference evidence="1 2" key="1">
    <citation type="submission" date="2019-02" db="EMBL/GenBank/DDBJ databases">
        <title>Deep-cultivation of Planctomycetes and their phenomic and genomic characterization uncovers novel biology.</title>
        <authorList>
            <person name="Wiegand S."/>
            <person name="Jogler M."/>
            <person name="Boedeker C."/>
            <person name="Pinto D."/>
            <person name="Vollmers J."/>
            <person name="Rivas-Marin E."/>
            <person name="Kohn T."/>
            <person name="Peeters S.H."/>
            <person name="Heuer A."/>
            <person name="Rast P."/>
            <person name="Oberbeckmann S."/>
            <person name="Bunk B."/>
            <person name="Jeske O."/>
            <person name="Meyerdierks A."/>
            <person name="Storesund J.E."/>
            <person name="Kallscheuer N."/>
            <person name="Luecker S."/>
            <person name="Lage O.M."/>
            <person name="Pohl T."/>
            <person name="Merkel B.J."/>
            <person name="Hornburger P."/>
            <person name="Mueller R.-W."/>
            <person name="Bruemmer F."/>
            <person name="Labrenz M."/>
            <person name="Spormann A.M."/>
            <person name="Op den Camp H."/>
            <person name="Overmann J."/>
            <person name="Amann R."/>
            <person name="Jetten M.S.M."/>
            <person name="Mascher T."/>
            <person name="Medema M.H."/>
            <person name="Devos D.P."/>
            <person name="Kaster A.-K."/>
            <person name="Ovreas L."/>
            <person name="Rohde M."/>
            <person name="Galperin M.Y."/>
            <person name="Jogler C."/>
        </authorList>
    </citation>
    <scope>NUCLEOTIDE SEQUENCE [LARGE SCALE GENOMIC DNA]</scope>
    <source>
        <strain evidence="1 2">V6</strain>
    </source>
</reference>
<organism evidence="1 2">
    <name type="scientific">Gimesia chilikensis</name>
    <dbReference type="NCBI Taxonomy" id="2605989"/>
    <lineage>
        <taxon>Bacteria</taxon>
        <taxon>Pseudomonadati</taxon>
        <taxon>Planctomycetota</taxon>
        <taxon>Planctomycetia</taxon>
        <taxon>Planctomycetales</taxon>
        <taxon>Planctomycetaceae</taxon>
        <taxon>Gimesia</taxon>
    </lineage>
</organism>
<dbReference type="EMBL" id="CP036347">
    <property type="protein sequence ID" value="QDU02419.1"/>
    <property type="molecule type" value="Genomic_DNA"/>
</dbReference>
<name>A0A517WAZ7_9PLAN</name>
<evidence type="ECO:0000313" key="1">
    <source>
        <dbReference type="EMBL" id="QDU02419.1"/>
    </source>
</evidence>
<dbReference type="Proteomes" id="UP000320722">
    <property type="component" value="Chromosome"/>
</dbReference>
<dbReference type="RefSeq" id="WP_145039195.1">
    <property type="nucleotide sequence ID" value="NZ_CP036347.1"/>
</dbReference>
<sequence length="230" mass="25652">MRVIYSYFPGAAIETPGELNDEAVALLKEFDQLPPDPFAQQTLRHRRLGYFLALPWKGEIVPRPGSSYAQSAYHNPEDGGNQRTFESLTPAIASNGFLQALIRFDLRQIPFGAPNFPQAVDVGVHMVRMVATHDHPGISSPNCLHKDGEPYTFIHLIQREGVEGGESVVADNDRRELFRKTLTDALDTVVVDDRAVYHQITPITSNSAVRGGFRDVLLIDFTPLVRELTQ</sequence>
<dbReference type="InterPro" id="IPR018724">
    <property type="entry name" value="2OG-Fe_dioxygenase"/>
</dbReference>
<dbReference type="GO" id="GO:0051213">
    <property type="term" value="F:dioxygenase activity"/>
    <property type="evidence" value="ECO:0007669"/>
    <property type="project" value="InterPro"/>
</dbReference>
<dbReference type="AlphaFoldDB" id="A0A517WAZ7"/>
<proteinExistence type="predicted"/>
<dbReference type="Pfam" id="PF10014">
    <property type="entry name" value="2OG-Fe_Oxy_2"/>
    <property type="match status" value="1"/>
</dbReference>
<protein>
    <recommendedName>
        <fullName evidence="3">2OG-Fe dioxygenase family protein</fullName>
    </recommendedName>
</protein>
<gene>
    <name evidence="1" type="ORF">V6x_21220</name>
</gene>
<dbReference type="Gene3D" id="2.60.120.620">
    <property type="entry name" value="q2cbj1_9rhob like domain"/>
    <property type="match status" value="1"/>
</dbReference>
<accession>A0A517WAZ7</accession>